<dbReference type="GO" id="GO:1900376">
    <property type="term" value="P:regulation of secondary metabolite biosynthetic process"/>
    <property type="evidence" value="ECO:0007669"/>
    <property type="project" value="TreeGrafter"/>
</dbReference>
<dbReference type="InterPro" id="IPR043135">
    <property type="entry name" value="Fur_C"/>
</dbReference>
<keyword evidence="6" id="KW-0804">Transcription</keyword>
<name>Q6U5T3_KLEPN</name>
<sequence>MIEAAGGKMNNKLHSELIKKAMFPDLGCSEFRELTARKAMRITPMRMMVYHFIRCAEDKGISAYQILDQLKSYNPNAKPTTVYRTLDYLQQAGVIVKIESCSKFVKKNSFPHEGLTLFMICSNCGTIIQHTDSKIQYYVEDKSHEYGYIMQRKDIEISIICPGCQANEKMAQSG</sequence>
<proteinExistence type="inferred from homology"/>
<dbReference type="GO" id="GO:0005829">
    <property type="term" value="C:cytosol"/>
    <property type="evidence" value="ECO:0007669"/>
    <property type="project" value="TreeGrafter"/>
</dbReference>
<dbReference type="InterPro" id="IPR002481">
    <property type="entry name" value="FUR"/>
</dbReference>
<evidence type="ECO:0000313" key="8">
    <source>
        <dbReference type="EMBL" id="AAR07788.1"/>
    </source>
</evidence>
<keyword evidence="5" id="KW-0238">DNA-binding</keyword>
<evidence type="ECO:0000256" key="6">
    <source>
        <dbReference type="ARBA" id="ARBA00023163"/>
    </source>
</evidence>
<reference evidence="8" key="2">
    <citation type="journal article" date="2004" name="Gene">
        <title>Sequencing and analysis of the large virulence plasmid pLVPK of Klebsiella pneumoniae CG43.</title>
        <authorList>
            <person name="Chen Y.T."/>
            <person name="Chang H.Y."/>
            <person name="Lai Y.C."/>
            <person name="Pan C.C."/>
            <person name="Tsai S.F."/>
            <person name="Peng H.L."/>
        </authorList>
    </citation>
    <scope>NUCLEOTIDE SEQUENCE</scope>
    <source>
        <strain evidence="8">CG43</strain>
        <plasmid evidence="8">pLVPK</plasmid>
    </source>
</reference>
<feature type="binding site" evidence="7">
    <location>
        <position position="124"/>
    </location>
    <ligand>
        <name>Zn(2+)</name>
        <dbReference type="ChEBI" id="CHEBI:29105"/>
    </ligand>
</feature>
<accession>Q6U5T3</accession>
<dbReference type="InterPro" id="IPR036390">
    <property type="entry name" value="WH_DNA-bd_sf"/>
</dbReference>
<keyword evidence="4" id="KW-0805">Transcription regulation</keyword>
<evidence type="ECO:0000256" key="4">
    <source>
        <dbReference type="ARBA" id="ARBA00023015"/>
    </source>
</evidence>
<evidence type="ECO:0000256" key="1">
    <source>
        <dbReference type="ARBA" id="ARBA00007957"/>
    </source>
</evidence>
<dbReference type="AlphaFoldDB" id="Q6U5T3"/>
<dbReference type="GO" id="GO:0000976">
    <property type="term" value="F:transcription cis-regulatory region binding"/>
    <property type="evidence" value="ECO:0007669"/>
    <property type="project" value="TreeGrafter"/>
</dbReference>
<evidence type="ECO:0008006" key="9">
    <source>
        <dbReference type="Google" id="ProtNLM"/>
    </source>
</evidence>
<dbReference type="SUPFAM" id="SSF46785">
    <property type="entry name" value="Winged helix' DNA-binding domain"/>
    <property type="match status" value="1"/>
</dbReference>
<dbReference type="PANTHER" id="PTHR33202">
    <property type="entry name" value="ZINC UPTAKE REGULATION PROTEIN"/>
    <property type="match status" value="1"/>
</dbReference>
<keyword evidence="8" id="KW-0614">Plasmid</keyword>
<protein>
    <recommendedName>
        <fullName evidence="9">Transcriptional repressor</fullName>
    </recommendedName>
</protein>
<dbReference type="EMBL" id="AY378100">
    <property type="protein sequence ID" value="AAR07788.1"/>
    <property type="molecule type" value="Genomic_DNA"/>
</dbReference>
<evidence type="ECO:0000256" key="5">
    <source>
        <dbReference type="ARBA" id="ARBA00023125"/>
    </source>
</evidence>
<feature type="binding site" evidence="7">
    <location>
        <position position="164"/>
    </location>
    <ligand>
        <name>Zn(2+)</name>
        <dbReference type="ChEBI" id="CHEBI:29105"/>
    </ligand>
</feature>
<dbReference type="InterPro" id="IPR036388">
    <property type="entry name" value="WH-like_DNA-bd_sf"/>
</dbReference>
<dbReference type="GO" id="GO:0008270">
    <property type="term" value="F:zinc ion binding"/>
    <property type="evidence" value="ECO:0007669"/>
    <property type="project" value="TreeGrafter"/>
</dbReference>
<reference evidence="8" key="1">
    <citation type="submission" date="2003-09" db="EMBL/GenBank/DDBJ databases">
        <authorList>
            <person name="Chen Y.-T."/>
            <person name="Peng H.-L."/>
        </authorList>
    </citation>
    <scope>NUCLEOTIDE SEQUENCE</scope>
    <source>
        <strain evidence="8">CG43</strain>
        <plasmid evidence="8">pLVPK</plasmid>
    </source>
</reference>
<dbReference type="Gene3D" id="3.30.1490.190">
    <property type="match status" value="1"/>
</dbReference>
<comment type="cofactor">
    <cofactor evidence="7">
        <name>Zn(2+)</name>
        <dbReference type="ChEBI" id="CHEBI:29105"/>
    </cofactor>
    <text evidence="7">Binds 1 zinc ion per subunit.</text>
</comment>
<keyword evidence="3 7" id="KW-0862">Zinc</keyword>
<evidence type="ECO:0000256" key="2">
    <source>
        <dbReference type="ARBA" id="ARBA00022491"/>
    </source>
</evidence>
<dbReference type="GO" id="GO:0045892">
    <property type="term" value="P:negative regulation of DNA-templated transcription"/>
    <property type="evidence" value="ECO:0007669"/>
    <property type="project" value="TreeGrafter"/>
</dbReference>
<feature type="binding site" evidence="7">
    <location>
        <position position="121"/>
    </location>
    <ligand>
        <name>Zn(2+)</name>
        <dbReference type="ChEBI" id="CHEBI:29105"/>
    </ligand>
</feature>
<organism evidence="8">
    <name type="scientific">Klebsiella pneumoniae CG43</name>
    <dbReference type="NCBI Taxonomy" id="1244085"/>
    <lineage>
        <taxon>Bacteria</taxon>
        <taxon>Pseudomonadati</taxon>
        <taxon>Pseudomonadota</taxon>
        <taxon>Gammaproteobacteria</taxon>
        <taxon>Enterobacterales</taxon>
        <taxon>Enterobacteriaceae</taxon>
        <taxon>Klebsiella/Raoultella group</taxon>
        <taxon>Klebsiella</taxon>
        <taxon>Klebsiella pneumoniae complex</taxon>
    </lineage>
</organism>
<dbReference type="Gene3D" id="1.10.10.10">
    <property type="entry name" value="Winged helix-like DNA-binding domain superfamily/Winged helix DNA-binding domain"/>
    <property type="match status" value="1"/>
</dbReference>
<dbReference type="PANTHER" id="PTHR33202:SF6">
    <property type="entry name" value="ZINC UPTAKE REGULATION PROTEIN"/>
    <property type="match status" value="1"/>
</dbReference>
<comment type="similarity">
    <text evidence="1">Belongs to the Fur family.</text>
</comment>
<keyword evidence="7" id="KW-0479">Metal-binding</keyword>
<gene>
    <name evidence="8" type="ORF">LV197</name>
</gene>
<evidence type="ECO:0000256" key="3">
    <source>
        <dbReference type="ARBA" id="ARBA00022833"/>
    </source>
</evidence>
<dbReference type="GO" id="GO:0003700">
    <property type="term" value="F:DNA-binding transcription factor activity"/>
    <property type="evidence" value="ECO:0007669"/>
    <property type="project" value="InterPro"/>
</dbReference>
<keyword evidence="2" id="KW-0678">Repressor</keyword>
<dbReference type="Pfam" id="PF01475">
    <property type="entry name" value="FUR"/>
    <property type="match status" value="1"/>
</dbReference>
<feature type="binding site" evidence="7">
    <location>
        <position position="161"/>
    </location>
    <ligand>
        <name>Zn(2+)</name>
        <dbReference type="ChEBI" id="CHEBI:29105"/>
    </ligand>
</feature>
<evidence type="ECO:0000256" key="7">
    <source>
        <dbReference type="PIRSR" id="PIRSR602481-1"/>
    </source>
</evidence>
<geneLocation type="plasmid" evidence="8">
    <name>pLVPK</name>
</geneLocation>